<sequence>MIKYILKRFLISIPMLLGIALLTFLLMRATPGNYLDSIRLDPQFSEETIAHYEKLYQFDKPLWQQYIQWVKNLVQGELGYSFHYNVPVTRIIGDRLFNTFILSFASFLLTWSVAIPLGIWAALNRNKWIDRIIQFISYFCLSMPSFFVAMILLYWASQSGLVPLGGMYSPNFEDLSFFGKIGDVLSHLIIPTIALSIGSIAGLQRIMRGNMLEVLGQKYILTARAKGLPENRVVYHHALRNAINPLITLLGYEFSSLLSGAALIEIICSWPGLGSLMLTAVRSKDIYLVMASMLMGGIIFLIGNLLADITLAKADPRIRYE</sequence>
<dbReference type="AlphaFoldDB" id="A0A3B1DH91"/>
<feature type="transmembrane region" description="Helical" evidence="7">
    <location>
        <begin position="286"/>
        <end position="307"/>
    </location>
</feature>
<evidence type="ECO:0000313" key="9">
    <source>
        <dbReference type="EMBL" id="VAX35388.1"/>
    </source>
</evidence>
<name>A0A3B1DH91_9ZZZZ</name>
<keyword evidence="4 7" id="KW-0812">Transmembrane</keyword>
<comment type="subcellular location">
    <subcellularLocation>
        <location evidence="1">Cell membrane</location>
        <topology evidence="1">Multi-pass membrane protein</topology>
    </subcellularLocation>
</comment>
<evidence type="ECO:0000256" key="3">
    <source>
        <dbReference type="ARBA" id="ARBA00022475"/>
    </source>
</evidence>
<evidence type="ECO:0000256" key="1">
    <source>
        <dbReference type="ARBA" id="ARBA00004651"/>
    </source>
</evidence>
<dbReference type="Pfam" id="PF00528">
    <property type="entry name" value="BPD_transp_1"/>
    <property type="match status" value="1"/>
</dbReference>
<dbReference type="CDD" id="cd06261">
    <property type="entry name" value="TM_PBP2"/>
    <property type="match status" value="1"/>
</dbReference>
<dbReference type="PROSITE" id="PS50928">
    <property type="entry name" value="ABC_TM1"/>
    <property type="match status" value="1"/>
</dbReference>
<dbReference type="PANTHER" id="PTHR30465:SF0">
    <property type="entry name" value="OLIGOPEPTIDE TRANSPORT SYSTEM PERMEASE PROTEIN APPB"/>
    <property type="match status" value="1"/>
</dbReference>
<evidence type="ECO:0000256" key="6">
    <source>
        <dbReference type="ARBA" id="ARBA00023136"/>
    </source>
</evidence>
<dbReference type="InterPro" id="IPR035906">
    <property type="entry name" value="MetI-like_sf"/>
</dbReference>
<feature type="transmembrane region" description="Helical" evidence="7">
    <location>
        <begin position="257"/>
        <end position="280"/>
    </location>
</feature>
<dbReference type="GO" id="GO:0055085">
    <property type="term" value="P:transmembrane transport"/>
    <property type="evidence" value="ECO:0007669"/>
    <property type="project" value="InterPro"/>
</dbReference>
<feature type="transmembrane region" description="Helical" evidence="7">
    <location>
        <begin position="135"/>
        <end position="157"/>
    </location>
</feature>
<evidence type="ECO:0000256" key="5">
    <source>
        <dbReference type="ARBA" id="ARBA00022989"/>
    </source>
</evidence>
<evidence type="ECO:0000259" key="8">
    <source>
        <dbReference type="PROSITE" id="PS50928"/>
    </source>
</evidence>
<keyword evidence="2" id="KW-0813">Transport</keyword>
<proteinExistence type="predicted"/>
<protein>
    <submittedName>
        <fullName evidence="9">Oligopeptide transport system permease protein OppB (TC 3.A.1.5.1)</fullName>
    </submittedName>
</protein>
<feature type="transmembrane region" description="Helical" evidence="7">
    <location>
        <begin position="100"/>
        <end position="123"/>
    </location>
</feature>
<dbReference type="PANTHER" id="PTHR30465">
    <property type="entry name" value="INNER MEMBRANE ABC TRANSPORTER"/>
    <property type="match status" value="1"/>
</dbReference>
<dbReference type="InterPro" id="IPR000515">
    <property type="entry name" value="MetI-like"/>
</dbReference>
<keyword evidence="3" id="KW-1003">Cell membrane</keyword>
<dbReference type="Pfam" id="PF19300">
    <property type="entry name" value="BPD_transp_1_N"/>
    <property type="match status" value="1"/>
</dbReference>
<feature type="transmembrane region" description="Helical" evidence="7">
    <location>
        <begin position="9"/>
        <end position="27"/>
    </location>
</feature>
<reference evidence="9" key="1">
    <citation type="submission" date="2018-06" db="EMBL/GenBank/DDBJ databases">
        <authorList>
            <person name="Zhirakovskaya E."/>
        </authorList>
    </citation>
    <scope>NUCLEOTIDE SEQUENCE</scope>
</reference>
<evidence type="ECO:0000256" key="4">
    <source>
        <dbReference type="ARBA" id="ARBA00022692"/>
    </source>
</evidence>
<evidence type="ECO:0000256" key="7">
    <source>
        <dbReference type="SAM" id="Phobius"/>
    </source>
</evidence>
<accession>A0A3B1DH91</accession>
<organism evidence="9">
    <name type="scientific">hydrothermal vent metagenome</name>
    <dbReference type="NCBI Taxonomy" id="652676"/>
    <lineage>
        <taxon>unclassified sequences</taxon>
        <taxon>metagenomes</taxon>
        <taxon>ecological metagenomes</taxon>
    </lineage>
</organism>
<dbReference type="Gene3D" id="1.10.3720.10">
    <property type="entry name" value="MetI-like"/>
    <property type="match status" value="1"/>
</dbReference>
<gene>
    <name evidence="9" type="ORF">MNBD_UNCLBAC01-1409</name>
</gene>
<evidence type="ECO:0000256" key="2">
    <source>
        <dbReference type="ARBA" id="ARBA00022448"/>
    </source>
</evidence>
<dbReference type="SUPFAM" id="SSF161098">
    <property type="entry name" value="MetI-like"/>
    <property type="match status" value="1"/>
</dbReference>
<keyword evidence="5 7" id="KW-1133">Transmembrane helix</keyword>
<dbReference type="EMBL" id="UOGJ01000049">
    <property type="protein sequence ID" value="VAX35388.1"/>
    <property type="molecule type" value="Genomic_DNA"/>
</dbReference>
<feature type="domain" description="ABC transmembrane type-1" evidence="8">
    <location>
        <begin position="96"/>
        <end position="307"/>
    </location>
</feature>
<keyword evidence="6 7" id="KW-0472">Membrane</keyword>
<dbReference type="InterPro" id="IPR045621">
    <property type="entry name" value="BPD_transp_1_N"/>
</dbReference>
<feature type="transmembrane region" description="Helical" evidence="7">
    <location>
        <begin position="177"/>
        <end position="203"/>
    </location>
</feature>
<dbReference type="GO" id="GO:0005886">
    <property type="term" value="C:plasma membrane"/>
    <property type="evidence" value="ECO:0007669"/>
    <property type="project" value="UniProtKB-SubCell"/>
</dbReference>